<dbReference type="PROSITE" id="PS51273">
    <property type="entry name" value="GATASE_TYPE_1"/>
    <property type="match status" value="1"/>
</dbReference>
<dbReference type="Gene3D" id="3.40.50.880">
    <property type="match status" value="1"/>
</dbReference>
<organism evidence="2 3">
    <name type="scientific">Dictyostelium discoideum</name>
    <name type="common">Social amoeba</name>
    <dbReference type="NCBI Taxonomy" id="44689"/>
    <lineage>
        <taxon>Eukaryota</taxon>
        <taxon>Amoebozoa</taxon>
        <taxon>Evosea</taxon>
        <taxon>Eumycetozoa</taxon>
        <taxon>Dictyostelia</taxon>
        <taxon>Dictyosteliales</taxon>
        <taxon>Dictyosteliaceae</taxon>
        <taxon>Dictyostelium</taxon>
    </lineage>
</organism>
<accession>Q54DH6</accession>
<name>Q54DH6_DICDI</name>
<dbReference type="Pfam" id="PF00117">
    <property type="entry name" value="GATase"/>
    <property type="match status" value="1"/>
</dbReference>
<dbReference type="AlphaFoldDB" id="Q54DH6"/>
<feature type="domain" description="Glutamine amidotransferase" evidence="1">
    <location>
        <begin position="37"/>
        <end position="251"/>
    </location>
</feature>
<dbReference type="EMBL" id="AAFI02000188">
    <property type="protein sequence ID" value="EAL61333.1"/>
    <property type="molecule type" value="Genomic_DNA"/>
</dbReference>
<dbReference type="InParanoid" id="Q54DH6"/>
<dbReference type="STRING" id="44689.Q54DH6"/>
<dbReference type="RefSeq" id="XP_629751.1">
    <property type="nucleotide sequence ID" value="XM_629749.1"/>
</dbReference>
<dbReference type="MEROPS" id="C26.A05"/>
<dbReference type="VEuPathDB" id="AmoebaDB:DDB_G0292246"/>
<dbReference type="GO" id="GO:0005829">
    <property type="term" value="C:cytosol"/>
    <property type="evidence" value="ECO:0000318"/>
    <property type="project" value="GO_Central"/>
</dbReference>
<dbReference type="HOGENOM" id="CLU_054974_0_1_1"/>
<evidence type="ECO:0000313" key="2">
    <source>
        <dbReference type="EMBL" id="EAL61333.1"/>
    </source>
</evidence>
<dbReference type="FunCoup" id="Q54DH6">
    <property type="interactions" value="80"/>
</dbReference>
<evidence type="ECO:0000313" key="3">
    <source>
        <dbReference type="Proteomes" id="UP000002195"/>
    </source>
</evidence>
<dbReference type="InterPro" id="IPR044992">
    <property type="entry name" value="ChyE-like"/>
</dbReference>
<dbReference type="PhylomeDB" id="Q54DH6"/>
<gene>
    <name evidence="2" type="ORF">DDB_G0292246</name>
</gene>
<dbReference type="dictyBase" id="DDB_G0292246"/>
<dbReference type="PANTHER" id="PTHR42695">
    <property type="entry name" value="GLUTAMINE AMIDOTRANSFERASE YLR126C-RELATED"/>
    <property type="match status" value="1"/>
</dbReference>
<dbReference type="OMA" id="EMCSYGN"/>
<dbReference type="SUPFAM" id="SSF52317">
    <property type="entry name" value="Class I glutamine amidotransferase-like"/>
    <property type="match status" value="1"/>
</dbReference>
<dbReference type="Proteomes" id="UP000002195">
    <property type="component" value="Unassembled WGS sequence"/>
</dbReference>
<dbReference type="InterPro" id="IPR029062">
    <property type="entry name" value="Class_I_gatase-like"/>
</dbReference>
<protein>
    <recommendedName>
        <fullName evidence="1">Glutamine amidotransferase domain-containing protein</fullName>
    </recommendedName>
</protein>
<keyword evidence="3" id="KW-1185">Reference proteome</keyword>
<dbReference type="eggNOG" id="KOG3179">
    <property type="taxonomic scope" value="Eukaryota"/>
</dbReference>
<dbReference type="PaxDb" id="44689-DDB0184291"/>
<dbReference type="CDD" id="cd01741">
    <property type="entry name" value="GATase1_1"/>
    <property type="match status" value="1"/>
</dbReference>
<dbReference type="InterPro" id="IPR017926">
    <property type="entry name" value="GATASE"/>
</dbReference>
<proteinExistence type="predicted"/>
<dbReference type="GO" id="GO:0005634">
    <property type="term" value="C:nucleus"/>
    <property type="evidence" value="ECO:0000318"/>
    <property type="project" value="GO_Central"/>
</dbReference>
<evidence type="ECO:0000259" key="1">
    <source>
        <dbReference type="Pfam" id="PF00117"/>
    </source>
</evidence>
<sequence length="296" mass="33737">MVKQMKIAIIVTDEVLECKNKGEFYSLYDNFIKRYGLIDQHNEFGNIQVITTRYNAVQKEWPTNPLSYDGYIITGSASSAYDNNEWIILLKERIIELDKHEMKMCGICFGHQILVESLGGKIEKNTKGWELGQHSVPLDKEVSIIFDNIINNKNKNQFDNDDSANSSRSNSPILKLDGASTLTPTITNDDSVLLKDKISIYQIHQDHVSILPSDMISIGSTEKSIQGVLKESKKQPGNFYIISFQGHPEFSFDFIHLLISDLHHVGQEMKDVSIKTLQQTTCQPWLSNLVFNFFKN</sequence>
<dbReference type="GeneID" id="8628580"/>
<dbReference type="KEGG" id="ddi:DDB_G0292246"/>
<dbReference type="PANTHER" id="PTHR42695:SF5">
    <property type="entry name" value="GLUTAMINE AMIDOTRANSFERASE YLR126C-RELATED"/>
    <property type="match status" value="1"/>
</dbReference>
<reference evidence="2 3" key="1">
    <citation type="journal article" date="2005" name="Nature">
        <title>The genome of the social amoeba Dictyostelium discoideum.</title>
        <authorList>
            <consortium name="The Dictyostelium discoideum Sequencing Consortium"/>
            <person name="Eichinger L."/>
            <person name="Pachebat J.A."/>
            <person name="Glockner G."/>
            <person name="Rajandream M.A."/>
            <person name="Sucgang R."/>
            <person name="Berriman M."/>
            <person name="Song J."/>
            <person name="Olsen R."/>
            <person name="Szafranski K."/>
            <person name="Xu Q."/>
            <person name="Tunggal B."/>
            <person name="Kummerfeld S."/>
            <person name="Madera M."/>
            <person name="Konfortov B.A."/>
            <person name="Rivero F."/>
            <person name="Bankier A.T."/>
            <person name="Lehmann R."/>
            <person name="Hamlin N."/>
            <person name="Davies R."/>
            <person name="Gaudet P."/>
            <person name="Fey P."/>
            <person name="Pilcher K."/>
            <person name="Chen G."/>
            <person name="Saunders D."/>
            <person name="Sodergren E."/>
            <person name="Davis P."/>
            <person name="Kerhornou A."/>
            <person name="Nie X."/>
            <person name="Hall N."/>
            <person name="Anjard C."/>
            <person name="Hemphill L."/>
            <person name="Bason N."/>
            <person name="Farbrother P."/>
            <person name="Desany B."/>
            <person name="Just E."/>
            <person name="Morio T."/>
            <person name="Rost R."/>
            <person name="Churcher C."/>
            <person name="Cooper J."/>
            <person name="Haydock S."/>
            <person name="van Driessche N."/>
            <person name="Cronin A."/>
            <person name="Goodhead I."/>
            <person name="Muzny D."/>
            <person name="Mourier T."/>
            <person name="Pain A."/>
            <person name="Lu M."/>
            <person name="Harper D."/>
            <person name="Lindsay R."/>
            <person name="Hauser H."/>
            <person name="James K."/>
            <person name="Quiles M."/>
            <person name="Madan Babu M."/>
            <person name="Saito T."/>
            <person name="Buchrieser C."/>
            <person name="Wardroper A."/>
            <person name="Felder M."/>
            <person name="Thangavelu M."/>
            <person name="Johnson D."/>
            <person name="Knights A."/>
            <person name="Loulseged H."/>
            <person name="Mungall K."/>
            <person name="Oliver K."/>
            <person name="Price C."/>
            <person name="Quail M.A."/>
            <person name="Urushihara H."/>
            <person name="Hernandez J."/>
            <person name="Rabbinowitsch E."/>
            <person name="Steffen D."/>
            <person name="Sanders M."/>
            <person name="Ma J."/>
            <person name="Kohara Y."/>
            <person name="Sharp S."/>
            <person name="Simmonds M."/>
            <person name="Spiegler S."/>
            <person name="Tivey A."/>
            <person name="Sugano S."/>
            <person name="White B."/>
            <person name="Walker D."/>
            <person name="Woodward J."/>
            <person name="Winckler T."/>
            <person name="Tanaka Y."/>
            <person name="Shaulsky G."/>
            <person name="Schleicher M."/>
            <person name="Weinstock G."/>
            <person name="Rosenthal A."/>
            <person name="Cox E.C."/>
            <person name="Chisholm R.L."/>
            <person name="Gibbs R."/>
            <person name="Loomis W.F."/>
            <person name="Platzer M."/>
            <person name="Kay R.R."/>
            <person name="Williams J."/>
            <person name="Dear P.H."/>
            <person name="Noegel A.A."/>
            <person name="Barrell B."/>
            <person name="Kuspa A."/>
        </authorList>
    </citation>
    <scope>NUCLEOTIDE SEQUENCE [LARGE SCALE GENOMIC DNA]</scope>
    <source>
        <strain evidence="2 3">AX4</strain>
    </source>
</reference>
<comment type="caution">
    <text evidence="2">The sequence shown here is derived from an EMBL/GenBank/DDBJ whole genome shotgun (WGS) entry which is preliminary data.</text>
</comment>